<dbReference type="Proteomes" id="UP001583172">
    <property type="component" value="Unassembled WGS sequence"/>
</dbReference>
<comment type="caution">
    <text evidence="1">The sequence shown here is derived from an EMBL/GenBank/DDBJ whole genome shotgun (WGS) entry which is preliminary data.</text>
</comment>
<sequence>MTRGHEVTTLSTKYHPLFPPLTVAHSFHELVLPRAGLTMLGSVPGQMLTAGAKCSPGLAVGKWGQLRGGSDRAAVDLASAKTA</sequence>
<accession>A0ABR3VCC8</accession>
<reference evidence="1 2" key="1">
    <citation type="journal article" date="2024" name="Commun. Biol.">
        <title>Comparative genomic analysis of thermophilic fungi reveals convergent evolutionary adaptations and gene losses.</title>
        <authorList>
            <person name="Steindorff A.S."/>
            <person name="Aguilar-Pontes M.V."/>
            <person name="Robinson A.J."/>
            <person name="Andreopoulos B."/>
            <person name="LaButti K."/>
            <person name="Kuo A."/>
            <person name="Mondo S."/>
            <person name="Riley R."/>
            <person name="Otillar R."/>
            <person name="Haridas S."/>
            <person name="Lipzen A."/>
            <person name="Grimwood J."/>
            <person name="Schmutz J."/>
            <person name="Clum A."/>
            <person name="Reid I.D."/>
            <person name="Moisan M.C."/>
            <person name="Butler G."/>
            <person name="Nguyen T.T.M."/>
            <person name="Dewar K."/>
            <person name="Conant G."/>
            <person name="Drula E."/>
            <person name="Henrissat B."/>
            <person name="Hansel C."/>
            <person name="Singer S."/>
            <person name="Hutchinson M.I."/>
            <person name="de Vries R.P."/>
            <person name="Natvig D.O."/>
            <person name="Powell A.J."/>
            <person name="Tsang A."/>
            <person name="Grigoriev I.V."/>
        </authorList>
    </citation>
    <scope>NUCLEOTIDE SEQUENCE [LARGE SCALE GENOMIC DNA]</scope>
    <source>
        <strain evidence="1 2">CBS 620.91</strain>
    </source>
</reference>
<proteinExistence type="predicted"/>
<organism evidence="1 2">
    <name type="scientific">Humicola insolens</name>
    <name type="common">Soft-rot fungus</name>
    <dbReference type="NCBI Taxonomy" id="85995"/>
    <lineage>
        <taxon>Eukaryota</taxon>
        <taxon>Fungi</taxon>
        <taxon>Dikarya</taxon>
        <taxon>Ascomycota</taxon>
        <taxon>Pezizomycotina</taxon>
        <taxon>Sordariomycetes</taxon>
        <taxon>Sordariomycetidae</taxon>
        <taxon>Sordariales</taxon>
        <taxon>Chaetomiaceae</taxon>
        <taxon>Mycothermus</taxon>
    </lineage>
</organism>
<name>A0ABR3VCC8_HUMIN</name>
<dbReference type="EMBL" id="JAZGSY010000161">
    <property type="protein sequence ID" value="KAL1839362.1"/>
    <property type="molecule type" value="Genomic_DNA"/>
</dbReference>
<protein>
    <submittedName>
        <fullName evidence="1">Uncharacterized protein</fullName>
    </submittedName>
</protein>
<gene>
    <name evidence="1" type="ORF">VTJ49DRAFT_1597</name>
</gene>
<evidence type="ECO:0000313" key="1">
    <source>
        <dbReference type="EMBL" id="KAL1839362.1"/>
    </source>
</evidence>
<keyword evidence="2" id="KW-1185">Reference proteome</keyword>
<evidence type="ECO:0000313" key="2">
    <source>
        <dbReference type="Proteomes" id="UP001583172"/>
    </source>
</evidence>